<evidence type="ECO:0000256" key="2">
    <source>
        <dbReference type="ARBA" id="ARBA00023015"/>
    </source>
</evidence>
<dbReference type="CDD" id="cd08451">
    <property type="entry name" value="PBP2_BudR"/>
    <property type="match status" value="1"/>
</dbReference>
<dbReference type="AlphaFoldDB" id="A0A1Y6BUV2"/>
<dbReference type="GO" id="GO:0003677">
    <property type="term" value="F:DNA binding"/>
    <property type="evidence" value="ECO:0007669"/>
    <property type="project" value="UniProtKB-KW"/>
</dbReference>
<reference evidence="7" key="1">
    <citation type="submission" date="2017-04" db="EMBL/GenBank/DDBJ databases">
        <authorList>
            <person name="Varghese N."/>
            <person name="Submissions S."/>
        </authorList>
    </citation>
    <scope>NUCLEOTIDE SEQUENCE [LARGE SCALE GENOMIC DNA]</scope>
    <source>
        <strain evidence="7">DSM 22618</strain>
    </source>
</reference>
<dbReference type="Proteomes" id="UP000192920">
    <property type="component" value="Unassembled WGS sequence"/>
</dbReference>
<sequence>MELRHLRYFIAIAEEQNFTRAAERLGIQQPPLSQQIRQLEQELGTSLFRRLTRKVELTEAGASFLADARAILEQVERAKSSVQRFSRGEAGRIRIGFAGATYFQPEVTALIRDYRARYPGVQLLPEQSNTALLVEGLRSGEIDLAFVRPPIGGADGLNTQLLVEEDMLVALPAAHRLSRQAALPLSALAEETFILFPRAISPGLYDNLISAFHQAGFSPRLGQEAPQIASIVPMIDAGFGISLVPRSVSQIRTEGVRYVPITAPVPAAPIGIAYRQDQHSVALAHFVALAREKRQHGPARQT</sequence>
<dbReference type="RefSeq" id="WP_085276115.1">
    <property type="nucleotide sequence ID" value="NZ_FXAG01000008.1"/>
</dbReference>
<dbReference type="SUPFAM" id="SSF53850">
    <property type="entry name" value="Periplasmic binding protein-like II"/>
    <property type="match status" value="1"/>
</dbReference>
<evidence type="ECO:0000313" key="6">
    <source>
        <dbReference type="EMBL" id="SMF20025.1"/>
    </source>
</evidence>
<comment type="similarity">
    <text evidence="1">Belongs to the LysR transcriptional regulatory family.</text>
</comment>
<keyword evidence="7" id="KW-1185">Reference proteome</keyword>
<dbReference type="Pfam" id="PF00126">
    <property type="entry name" value="HTH_1"/>
    <property type="match status" value="1"/>
</dbReference>
<accession>A0A1Y6BUV2</accession>
<dbReference type="PRINTS" id="PR00039">
    <property type="entry name" value="HTHLYSR"/>
</dbReference>
<dbReference type="PANTHER" id="PTHR30346:SF30">
    <property type="entry name" value="SMALL NEUTRAL PROTEASE REGULATORY PROTEIN"/>
    <property type="match status" value="1"/>
</dbReference>
<feature type="domain" description="HTH lysR-type" evidence="5">
    <location>
        <begin position="1"/>
        <end position="58"/>
    </location>
</feature>
<dbReference type="Gene3D" id="3.40.190.10">
    <property type="entry name" value="Periplasmic binding protein-like II"/>
    <property type="match status" value="2"/>
</dbReference>
<dbReference type="InterPro" id="IPR036388">
    <property type="entry name" value="WH-like_DNA-bd_sf"/>
</dbReference>
<dbReference type="EMBL" id="FXAG01000008">
    <property type="protein sequence ID" value="SMF20025.1"/>
    <property type="molecule type" value="Genomic_DNA"/>
</dbReference>
<dbReference type="PROSITE" id="PS50931">
    <property type="entry name" value="HTH_LYSR"/>
    <property type="match status" value="1"/>
</dbReference>
<keyword evidence="3 6" id="KW-0238">DNA-binding</keyword>
<dbReference type="InterPro" id="IPR036390">
    <property type="entry name" value="WH_DNA-bd_sf"/>
</dbReference>
<keyword evidence="2" id="KW-0805">Transcription regulation</keyword>
<dbReference type="Pfam" id="PF03466">
    <property type="entry name" value="LysR_substrate"/>
    <property type="match status" value="1"/>
</dbReference>
<dbReference type="GO" id="GO:0032993">
    <property type="term" value="C:protein-DNA complex"/>
    <property type="evidence" value="ECO:0007669"/>
    <property type="project" value="TreeGrafter"/>
</dbReference>
<gene>
    <name evidence="6" type="ORF">SAMN02745746_01836</name>
</gene>
<evidence type="ECO:0000256" key="1">
    <source>
        <dbReference type="ARBA" id="ARBA00009437"/>
    </source>
</evidence>
<dbReference type="SUPFAM" id="SSF46785">
    <property type="entry name" value="Winged helix' DNA-binding domain"/>
    <property type="match status" value="1"/>
</dbReference>
<dbReference type="InterPro" id="IPR000847">
    <property type="entry name" value="LysR_HTH_N"/>
</dbReference>
<dbReference type="PANTHER" id="PTHR30346">
    <property type="entry name" value="TRANSCRIPTIONAL DUAL REGULATOR HCAR-RELATED"/>
    <property type="match status" value="1"/>
</dbReference>
<proteinExistence type="inferred from homology"/>
<keyword evidence="4" id="KW-0804">Transcription</keyword>
<dbReference type="InterPro" id="IPR037410">
    <property type="entry name" value="BudR_PBP2"/>
</dbReference>
<evidence type="ECO:0000313" key="7">
    <source>
        <dbReference type="Proteomes" id="UP000192920"/>
    </source>
</evidence>
<dbReference type="STRING" id="1123014.SAMN02745746_01836"/>
<dbReference type="FunFam" id="1.10.10.10:FF:000001">
    <property type="entry name" value="LysR family transcriptional regulator"/>
    <property type="match status" value="1"/>
</dbReference>
<dbReference type="GO" id="GO:0003700">
    <property type="term" value="F:DNA-binding transcription factor activity"/>
    <property type="evidence" value="ECO:0007669"/>
    <property type="project" value="InterPro"/>
</dbReference>
<organism evidence="6 7">
    <name type="scientific">Pseudogulbenkiania subflava DSM 22618</name>
    <dbReference type="NCBI Taxonomy" id="1123014"/>
    <lineage>
        <taxon>Bacteria</taxon>
        <taxon>Pseudomonadati</taxon>
        <taxon>Pseudomonadota</taxon>
        <taxon>Betaproteobacteria</taxon>
        <taxon>Neisseriales</taxon>
        <taxon>Chromobacteriaceae</taxon>
        <taxon>Pseudogulbenkiania</taxon>
    </lineage>
</organism>
<dbReference type="Gene3D" id="1.10.10.10">
    <property type="entry name" value="Winged helix-like DNA-binding domain superfamily/Winged helix DNA-binding domain"/>
    <property type="match status" value="1"/>
</dbReference>
<dbReference type="InterPro" id="IPR005119">
    <property type="entry name" value="LysR_subst-bd"/>
</dbReference>
<protein>
    <submittedName>
        <fullName evidence="6">DNA-binding transcriptional regulator, LysR family</fullName>
    </submittedName>
</protein>
<evidence type="ECO:0000256" key="3">
    <source>
        <dbReference type="ARBA" id="ARBA00023125"/>
    </source>
</evidence>
<name>A0A1Y6BUV2_9NEIS</name>
<evidence type="ECO:0000259" key="5">
    <source>
        <dbReference type="PROSITE" id="PS50931"/>
    </source>
</evidence>
<evidence type="ECO:0000256" key="4">
    <source>
        <dbReference type="ARBA" id="ARBA00023163"/>
    </source>
</evidence>